<protein>
    <submittedName>
        <fullName evidence="2">Uncharacterized protein</fullName>
    </submittedName>
</protein>
<keyword evidence="3" id="KW-1185">Reference proteome</keyword>
<accession>A0A6V7H6N2</accession>
<feature type="non-terminal residue" evidence="2">
    <location>
        <position position="43"/>
    </location>
</feature>
<feature type="compositionally biased region" description="Basic residues" evidence="1">
    <location>
        <begin position="13"/>
        <end position="36"/>
    </location>
</feature>
<sequence length="43" mass="5282">QERQRNTFTARRCGSKKAATRQRERKRQWLKTKRQPVAKPRDE</sequence>
<dbReference type="AlphaFoldDB" id="A0A6V7H6N2"/>
<evidence type="ECO:0000313" key="2">
    <source>
        <dbReference type="EMBL" id="CAD1475572.1"/>
    </source>
</evidence>
<evidence type="ECO:0000256" key="1">
    <source>
        <dbReference type="SAM" id="MobiDB-lite"/>
    </source>
</evidence>
<reference evidence="2" key="1">
    <citation type="submission" date="2020-07" db="EMBL/GenBank/DDBJ databases">
        <authorList>
            <person name="Nazaruddin N."/>
        </authorList>
    </citation>
    <scope>NUCLEOTIDE SEQUENCE</scope>
</reference>
<evidence type="ECO:0000313" key="3">
    <source>
        <dbReference type="Proteomes" id="UP000752696"/>
    </source>
</evidence>
<feature type="region of interest" description="Disordered" evidence="1">
    <location>
        <begin position="1"/>
        <end position="43"/>
    </location>
</feature>
<comment type="caution">
    <text evidence="2">The sequence shown here is derived from an EMBL/GenBank/DDBJ whole genome shotgun (WGS) entry which is preliminary data.</text>
</comment>
<name>A0A6V7H6N2_9HYME</name>
<proteinExistence type="predicted"/>
<gene>
    <name evidence="2" type="ORF">MHI_LOCUS582338</name>
</gene>
<organism evidence="2 3">
    <name type="scientific">Heterotrigona itama</name>
    <dbReference type="NCBI Taxonomy" id="395501"/>
    <lineage>
        <taxon>Eukaryota</taxon>
        <taxon>Metazoa</taxon>
        <taxon>Ecdysozoa</taxon>
        <taxon>Arthropoda</taxon>
        <taxon>Hexapoda</taxon>
        <taxon>Insecta</taxon>
        <taxon>Pterygota</taxon>
        <taxon>Neoptera</taxon>
        <taxon>Endopterygota</taxon>
        <taxon>Hymenoptera</taxon>
        <taxon>Apocrita</taxon>
        <taxon>Aculeata</taxon>
        <taxon>Apoidea</taxon>
        <taxon>Anthophila</taxon>
        <taxon>Apidae</taxon>
        <taxon>Heterotrigona</taxon>
    </lineage>
</organism>
<feature type="non-terminal residue" evidence="2">
    <location>
        <position position="1"/>
    </location>
</feature>
<dbReference type="EMBL" id="CAJDYZ010008601">
    <property type="protein sequence ID" value="CAD1475572.1"/>
    <property type="molecule type" value="Genomic_DNA"/>
</dbReference>
<dbReference type="Proteomes" id="UP000752696">
    <property type="component" value="Unassembled WGS sequence"/>
</dbReference>